<dbReference type="Gene3D" id="1.10.472.150">
    <property type="entry name" value="Glucose-regulated metallo-peptidase M90, N-terminal domain"/>
    <property type="match status" value="1"/>
</dbReference>
<dbReference type="OrthoDB" id="9786424at2"/>
<protein>
    <recommendedName>
        <fullName evidence="3">Zinc-dependent peptidase</fullName>
    </recommendedName>
</protein>
<dbReference type="EMBL" id="FXAM01000001">
    <property type="protein sequence ID" value="SMF95068.1"/>
    <property type="molecule type" value="Genomic_DNA"/>
</dbReference>
<evidence type="ECO:0008006" key="3">
    <source>
        <dbReference type="Google" id="ProtNLM"/>
    </source>
</evidence>
<gene>
    <name evidence="1" type="ORF">SAMN02949497_2412</name>
</gene>
<dbReference type="CDD" id="cd20169">
    <property type="entry name" value="Peptidase_M90_mtfA"/>
    <property type="match status" value="1"/>
</dbReference>
<dbReference type="InterPro" id="IPR024079">
    <property type="entry name" value="MetalloPept_cat_dom_sf"/>
</dbReference>
<dbReference type="InterPro" id="IPR010384">
    <property type="entry name" value="MtfA_fam"/>
</dbReference>
<organism evidence="1 2">
    <name type="scientific">Methylomagnum ishizawai</name>
    <dbReference type="NCBI Taxonomy" id="1760988"/>
    <lineage>
        <taxon>Bacteria</taxon>
        <taxon>Pseudomonadati</taxon>
        <taxon>Pseudomonadota</taxon>
        <taxon>Gammaproteobacteria</taxon>
        <taxon>Methylococcales</taxon>
        <taxon>Methylococcaceae</taxon>
        <taxon>Methylomagnum</taxon>
    </lineage>
</organism>
<keyword evidence="2" id="KW-1185">Reference proteome</keyword>
<dbReference type="Proteomes" id="UP000192923">
    <property type="component" value="Unassembled WGS sequence"/>
</dbReference>
<dbReference type="Pfam" id="PF06167">
    <property type="entry name" value="Peptidase_M90"/>
    <property type="match status" value="1"/>
</dbReference>
<dbReference type="RefSeq" id="WP_085212986.1">
    <property type="nucleotide sequence ID" value="NZ_FXAM01000001.1"/>
</dbReference>
<evidence type="ECO:0000313" key="2">
    <source>
        <dbReference type="Proteomes" id="UP000192923"/>
    </source>
</evidence>
<dbReference type="STRING" id="1760988.SAMN02949497_2412"/>
<dbReference type="Gene3D" id="3.40.390.10">
    <property type="entry name" value="Collagenase (Catalytic Domain)"/>
    <property type="match status" value="1"/>
</dbReference>
<dbReference type="AlphaFoldDB" id="A0A1Y6CWN2"/>
<dbReference type="PANTHER" id="PTHR30164:SF2">
    <property type="entry name" value="PROTEIN MTFA"/>
    <property type="match status" value="1"/>
</dbReference>
<dbReference type="SUPFAM" id="SSF55486">
    <property type="entry name" value="Metalloproteases ('zincins'), catalytic domain"/>
    <property type="match status" value="1"/>
</dbReference>
<dbReference type="GO" id="GO:0005829">
    <property type="term" value="C:cytosol"/>
    <property type="evidence" value="ECO:0007669"/>
    <property type="project" value="TreeGrafter"/>
</dbReference>
<accession>A0A1Y6CWN2</accession>
<reference evidence="1 2" key="1">
    <citation type="submission" date="2016-12" db="EMBL/GenBank/DDBJ databases">
        <authorList>
            <person name="Song W.-J."/>
            <person name="Kurnit D.M."/>
        </authorList>
    </citation>
    <scope>NUCLEOTIDE SEQUENCE [LARGE SCALE GENOMIC DNA]</scope>
    <source>
        <strain evidence="1 2">175</strain>
    </source>
</reference>
<sequence>MLPFFRRLFARPAAGPPPLADRLWAPLAELPILVGLDAAETLKLRQLAARFLTDKLIEPAGGMVLDDGIRARIAALCCLPILGLDDGWYAGWRTVIVYPGAFVRPRSQFDAIGVMHEWEDILGGEAWEQGPLVLSWADVEASGLCEGYNVAIHEMAHKLDLLNGPPDGFPPLHRDMKRREWSAVFSQAYQDFNARLDAGEDTALDPYAAQEPGEFFAVLSEYFFEWPELVMLEYPEVYQQLARFYRQDPAARLPPYPHPGAEPVLPAP</sequence>
<evidence type="ECO:0000313" key="1">
    <source>
        <dbReference type="EMBL" id="SMF95068.1"/>
    </source>
</evidence>
<proteinExistence type="predicted"/>
<name>A0A1Y6CWN2_9GAMM</name>
<dbReference type="PANTHER" id="PTHR30164">
    <property type="entry name" value="MTFA PEPTIDASE"/>
    <property type="match status" value="1"/>
</dbReference>
<dbReference type="GO" id="GO:0008237">
    <property type="term" value="F:metallopeptidase activity"/>
    <property type="evidence" value="ECO:0007669"/>
    <property type="project" value="InterPro"/>
</dbReference>
<dbReference type="GO" id="GO:0004177">
    <property type="term" value="F:aminopeptidase activity"/>
    <property type="evidence" value="ECO:0007669"/>
    <property type="project" value="TreeGrafter"/>
</dbReference>
<dbReference type="InterPro" id="IPR042252">
    <property type="entry name" value="MtfA_N"/>
</dbReference>